<dbReference type="AlphaFoldDB" id="H6LI96"/>
<protein>
    <submittedName>
        <fullName evidence="1">Uncharacterized protein</fullName>
    </submittedName>
</protein>
<reference evidence="1 2" key="2">
    <citation type="journal article" date="2012" name="PLoS ONE">
        <title>An ancient pathway combining carbon dioxide fixation with the generation and utilization of a sodium ion gradient for ATP synthesis.</title>
        <authorList>
            <person name="Poehlein A."/>
            <person name="Schmidt S."/>
            <person name="Kaster A.K."/>
            <person name="Goenrich M."/>
            <person name="Vollmers J."/>
            <person name="Thurmer A."/>
            <person name="Bertsch J."/>
            <person name="Schuchmann K."/>
            <person name="Voigt B."/>
            <person name="Hecker M."/>
            <person name="Daniel R."/>
            <person name="Thauer R.K."/>
            <person name="Gottschalk G."/>
            <person name="Muller V."/>
        </authorList>
    </citation>
    <scope>NUCLEOTIDE SEQUENCE [LARGE SCALE GENOMIC DNA]</scope>
    <source>
        <strain evidence="2">ATCC 29683 / DSM 1030 / JCM 2381 / KCTC 1655 / WB1</strain>
    </source>
</reference>
<evidence type="ECO:0000313" key="1">
    <source>
        <dbReference type="EMBL" id="AFA47270.1"/>
    </source>
</evidence>
<name>H6LI96_ACEWD</name>
<proteinExistence type="predicted"/>
<reference evidence="2" key="1">
    <citation type="submission" date="2011-07" db="EMBL/GenBank/DDBJ databases">
        <title>Complete genome sequence of Acetobacterium woodii.</title>
        <authorList>
            <person name="Poehlein A."/>
            <person name="Schmidt S."/>
            <person name="Kaster A.-K."/>
            <person name="Goenrich M."/>
            <person name="Vollmers J."/>
            <person name="Thuermer A."/>
            <person name="Gottschalk G."/>
            <person name="Thauer R.K."/>
            <person name="Daniel R."/>
            <person name="Mueller V."/>
        </authorList>
    </citation>
    <scope>NUCLEOTIDE SEQUENCE [LARGE SCALE GENOMIC DNA]</scope>
    <source>
        <strain evidence="2">ATCC 29683 / DSM 1030 / JCM 2381 / KCTC 1655 / WB1</strain>
    </source>
</reference>
<keyword evidence="2" id="KW-1185">Reference proteome</keyword>
<sequence>MHLIYKSLSTFTDEQQFNYDSEIFIFKLKKVLQDNIHNNADVISSVVSGGYFGEQSNAY</sequence>
<dbReference type="EMBL" id="CP002987">
    <property type="protein sequence ID" value="AFA47270.1"/>
    <property type="molecule type" value="Genomic_DNA"/>
</dbReference>
<evidence type="ECO:0000313" key="2">
    <source>
        <dbReference type="Proteomes" id="UP000007177"/>
    </source>
</evidence>
<dbReference type="HOGENOM" id="CLU_2949558_0_0_9"/>
<organism evidence="1 2">
    <name type="scientific">Acetobacterium woodii (strain ATCC 29683 / DSM 1030 / JCM 2381 / KCTC 1655 / WB1)</name>
    <dbReference type="NCBI Taxonomy" id="931626"/>
    <lineage>
        <taxon>Bacteria</taxon>
        <taxon>Bacillati</taxon>
        <taxon>Bacillota</taxon>
        <taxon>Clostridia</taxon>
        <taxon>Eubacteriales</taxon>
        <taxon>Eubacteriaceae</taxon>
        <taxon>Acetobacterium</taxon>
    </lineage>
</organism>
<dbReference type="Proteomes" id="UP000007177">
    <property type="component" value="Chromosome"/>
</dbReference>
<gene>
    <name evidence="1" type="ordered locus">Awo_c04710</name>
</gene>
<dbReference type="KEGG" id="awo:Awo_c04710"/>
<accession>H6LI96</accession>